<sequence length="255" mass="27594">MAALSYLGFHLVFLAPLLFVLVLGVSLRRLRLPRARVQWGGIGILVAVAVLYTIPWEMALIGRGVWTYGEGAVRARLWGIPYEELLFIAVQPIATALWLYQFTDPSDRPLAVSLPNRALGALAGLAICAVGVALYLRGGTTTYLGALLGWAGPVFAIQWAFGWPYLVEKRRTVAVGVGLPTLYLCAADTVAIGVGIWKLSPTYTTGLAFAGLPLEEALFFLCTNLFVVQGLVLWLWLTERLGIDPANVPADPVGQ</sequence>
<keyword evidence="5 8" id="KW-1133">Transmembrane helix</keyword>
<evidence type="ECO:0000313" key="10">
    <source>
        <dbReference type="EMBL" id="MFC7235183.1"/>
    </source>
</evidence>
<keyword evidence="4" id="KW-0125">Carotenoid biosynthesis</keyword>
<feature type="transmembrane region" description="Helical" evidence="8">
    <location>
        <begin position="217"/>
        <end position="237"/>
    </location>
</feature>
<accession>A0ABD5ZPN2</accession>
<keyword evidence="7" id="KW-0413">Isomerase</keyword>
<dbReference type="AlphaFoldDB" id="A0ABD5ZPN2"/>
<feature type="transmembrane region" description="Helical" evidence="8">
    <location>
        <begin position="6"/>
        <end position="27"/>
    </location>
</feature>
<evidence type="ECO:0000256" key="2">
    <source>
        <dbReference type="ARBA" id="ARBA00004829"/>
    </source>
</evidence>
<feature type="transmembrane region" description="Helical" evidence="8">
    <location>
        <begin position="114"/>
        <end position="136"/>
    </location>
</feature>
<protein>
    <submittedName>
        <fullName evidence="10">Lycopene cyclase domain-containing protein</fullName>
    </submittedName>
</protein>
<keyword evidence="3 8" id="KW-0812">Transmembrane</keyword>
<feature type="transmembrane region" description="Helical" evidence="8">
    <location>
        <begin position="173"/>
        <end position="197"/>
    </location>
</feature>
<feature type="transmembrane region" description="Helical" evidence="8">
    <location>
        <begin position="85"/>
        <end position="102"/>
    </location>
</feature>
<dbReference type="NCBIfam" id="TIGR03462">
    <property type="entry name" value="CarR_dom_SF"/>
    <property type="match status" value="2"/>
</dbReference>
<dbReference type="EMBL" id="JBHTAP010000001">
    <property type="protein sequence ID" value="MFC7235183.1"/>
    <property type="molecule type" value="Genomic_DNA"/>
</dbReference>
<keyword evidence="6 8" id="KW-0472">Membrane</keyword>
<name>A0ABD5ZPN2_9EURY</name>
<comment type="subcellular location">
    <subcellularLocation>
        <location evidence="1">Membrane</location>
        <topology evidence="1">Multi-pass membrane protein</topology>
    </subcellularLocation>
</comment>
<evidence type="ECO:0000256" key="8">
    <source>
        <dbReference type="SAM" id="Phobius"/>
    </source>
</evidence>
<evidence type="ECO:0000256" key="1">
    <source>
        <dbReference type="ARBA" id="ARBA00004141"/>
    </source>
</evidence>
<feature type="domain" description="Lycopene cyclase" evidence="9">
    <location>
        <begin position="159"/>
        <end position="228"/>
    </location>
</feature>
<evidence type="ECO:0000259" key="9">
    <source>
        <dbReference type="Pfam" id="PF18916"/>
    </source>
</evidence>
<dbReference type="GeneID" id="79266868"/>
<dbReference type="Proteomes" id="UP001596398">
    <property type="component" value="Unassembled WGS sequence"/>
</dbReference>
<dbReference type="GO" id="GO:0045436">
    <property type="term" value="F:lycopene beta cyclase activity"/>
    <property type="evidence" value="ECO:0007669"/>
    <property type="project" value="UniProtKB-ARBA"/>
</dbReference>
<gene>
    <name evidence="10" type="ORF">ACFQJ4_07625</name>
</gene>
<evidence type="ECO:0000256" key="5">
    <source>
        <dbReference type="ARBA" id="ARBA00022989"/>
    </source>
</evidence>
<feature type="transmembrane region" description="Helical" evidence="8">
    <location>
        <begin position="142"/>
        <end position="161"/>
    </location>
</feature>
<keyword evidence="11" id="KW-1185">Reference proteome</keyword>
<evidence type="ECO:0000256" key="6">
    <source>
        <dbReference type="ARBA" id="ARBA00023136"/>
    </source>
</evidence>
<evidence type="ECO:0000256" key="3">
    <source>
        <dbReference type="ARBA" id="ARBA00022692"/>
    </source>
</evidence>
<evidence type="ECO:0000256" key="4">
    <source>
        <dbReference type="ARBA" id="ARBA00022746"/>
    </source>
</evidence>
<feature type="domain" description="Lycopene cyclase" evidence="9">
    <location>
        <begin position="17"/>
        <end position="94"/>
    </location>
</feature>
<evidence type="ECO:0000313" key="11">
    <source>
        <dbReference type="Proteomes" id="UP001596398"/>
    </source>
</evidence>
<organism evidence="10 11">
    <name type="scientific">Halosegnis marinus</name>
    <dbReference type="NCBI Taxonomy" id="3034023"/>
    <lineage>
        <taxon>Archaea</taxon>
        <taxon>Methanobacteriati</taxon>
        <taxon>Methanobacteriota</taxon>
        <taxon>Stenosarchaea group</taxon>
        <taxon>Halobacteria</taxon>
        <taxon>Halobacteriales</taxon>
        <taxon>Natronomonadaceae</taxon>
        <taxon>Halosegnis</taxon>
    </lineage>
</organism>
<feature type="transmembrane region" description="Helical" evidence="8">
    <location>
        <begin position="39"/>
        <end position="65"/>
    </location>
</feature>
<dbReference type="InterPro" id="IPR017825">
    <property type="entry name" value="Lycopene_cyclase_dom"/>
</dbReference>
<proteinExistence type="predicted"/>
<comment type="caution">
    <text evidence="10">The sequence shown here is derived from an EMBL/GenBank/DDBJ whole genome shotgun (WGS) entry which is preliminary data.</text>
</comment>
<reference evidence="10 11" key="1">
    <citation type="journal article" date="2019" name="Int. J. Syst. Evol. Microbiol.">
        <title>The Global Catalogue of Microorganisms (GCM) 10K type strain sequencing project: providing services to taxonomists for standard genome sequencing and annotation.</title>
        <authorList>
            <consortium name="The Broad Institute Genomics Platform"/>
            <consortium name="The Broad Institute Genome Sequencing Center for Infectious Disease"/>
            <person name="Wu L."/>
            <person name="Ma J."/>
        </authorList>
    </citation>
    <scope>NUCLEOTIDE SEQUENCE [LARGE SCALE GENOMIC DNA]</scope>
    <source>
        <strain evidence="10 11">DT85</strain>
    </source>
</reference>
<comment type="pathway">
    <text evidence="2">Carotenoid biosynthesis.</text>
</comment>
<dbReference type="Pfam" id="PF18916">
    <property type="entry name" value="Lycopene_cyc"/>
    <property type="match status" value="2"/>
</dbReference>
<dbReference type="GO" id="GO:0016020">
    <property type="term" value="C:membrane"/>
    <property type="evidence" value="ECO:0007669"/>
    <property type="project" value="UniProtKB-SubCell"/>
</dbReference>
<dbReference type="RefSeq" id="WP_276233317.1">
    <property type="nucleotide sequence ID" value="NZ_CP119802.1"/>
</dbReference>
<evidence type="ECO:0000256" key="7">
    <source>
        <dbReference type="ARBA" id="ARBA00023235"/>
    </source>
</evidence>
<dbReference type="GO" id="GO:0016117">
    <property type="term" value="P:carotenoid biosynthetic process"/>
    <property type="evidence" value="ECO:0007669"/>
    <property type="project" value="UniProtKB-KW"/>
</dbReference>